<sequence length="389" mass="38684">MQLDTESEQAAGAVHSTGTARAVRIGEGCLGPRAAADAARVVVVRAPGSSANVGPGFDTLGLAVALHLEVTALVPAGAAAQAASRTAADFGADFGADFDIEVADERGTARGAEAARNLVVVAAARAAAAGTALPRGLRLRVRSAVPRGRGLGSSGAAAVAGAALAAAACALPLSRAAAAAAAAALEGHADNAAASALGGFIAAAMPDADGPDRHDGRGRHALPAITAAPLRLPPAVRIVAAVPRFELATHVARAALPTAYARADAVFNVQRIALLIAALAQDSPDPASVASAMRDRLHQPHRAHLVPGLADVLALDPANVPGLLGVCLSGAGPTAVALATHNFDDIGTRMVAAFRAAKGPDGLPVEADYLVLDVDREGVVVDELPPECF</sequence>
<dbReference type="InterPro" id="IPR006203">
    <property type="entry name" value="GHMP_knse_ATP-bd_CS"/>
</dbReference>
<dbReference type="PANTHER" id="PTHR20861">
    <property type="entry name" value="HOMOSERINE/4-DIPHOSPHOCYTIDYL-2-C-METHYL-D-ERYTHRITOL KINASE"/>
    <property type="match status" value="1"/>
</dbReference>
<dbReference type="SUPFAM" id="SSF54211">
    <property type="entry name" value="Ribosomal protein S5 domain 2-like"/>
    <property type="match status" value="1"/>
</dbReference>
<keyword evidence="5" id="KW-0028">Amino-acid biosynthesis</keyword>
<evidence type="ECO:0000256" key="1">
    <source>
        <dbReference type="ARBA" id="ARBA00005015"/>
    </source>
</evidence>
<feature type="domain" description="GHMP kinase N-terminal" evidence="12">
    <location>
        <begin position="119"/>
        <end position="199"/>
    </location>
</feature>
<reference evidence="13 14" key="1">
    <citation type="submission" date="2023-09" db="EMBL/GenBank/DDBJ databases">
        <title>Pangenome analysis of Batrachochytrium dendrobatidis and related Chytrids.</title>
        <authorList>
            <person name="Yacoub M.N."/>
            <person name="Stajich J.E."/>
            <person name="James T.Y."/>
        </authorList>
    </citation>
    <scope>NUCLEOTIDE SEQUENCE [LARGE SCALE GENOMIC DNA]</scope>
    <source>
        <strain evidence="13 14">JEL0888</strain>
    </source>
</reference>
<dbReference type="InterPro" id="IPR006204">
    <property type="entry name" value="GHMP_kinase_N_dom"/>
</dbReference>
<dbReference type="Gene3D" id="3.30.230.10">
    <property type="match status" value="1"/>
</dbReference>
<evidence type="ECO:0000256" key="7">
    <source>
        <dbReference type="ARBA" id="ARBA00022697"/>
    </source>
</evidence>
<evidence type="ECO:0000256" key="2">
    <source>
        <dbReference type="ARBA" id="ARBA00007370"/>
    </source>
</evidence>
<dbReference type="Proteomes" id="UP001527925">
    <property type="component" value="Unassembled WGS sequence"/>
</dbReference>
<keyword evidence="14" id="KW-1185">Reference proteome</keyword>
<evidence type="ECO:0000256" key="8">
    <source>
        <dbReference type="ARBA" id="ARBA00022741"/>
    </source>
</evidence>
<keyword evidence="7" id="KW-0791">Threonine biosynthesis</keyword>
<comment type="pathway">
    <text evidence="1">Amino-acid biosynthesis; L-threonine biosynthesis; L-threonine from L-aspartate: step 4/5.</text>
</comment>
<dbReference type="NCBIfam" id="TIGR00191">
    <property type="entry name" value="thrB"/>
    <property type="match status" value="1"/>
</dbReference>
<keyword evidence="10" id="KW-0067">ATP-binding</keyword>
<evidence type="ECO:0000256" key="11">
    <source>
        <dbReference type="ARBA" id="ARBA00049913"/>
    </source>
</evidence>
<keyword evidence="9" id="KW-0418">Kinase</keyword>
<proteinExistence type="inferred from homology"/>
<evidence type="ECO:0000256" key="6">
    <source>
        <dbReference type="ARBA" id="ARBA00022679"/>
    </source>
</evidence>
<evidence type="ECO:0000256" key="3">
    <source>
        <dbReference type="ARBA" id="ARBA00012078"/>
    </source>
</evidence>
<dbReference type="PRINTS" id="PR00958">
    <property type="entry name" value="HOMSERKINASE"/>
</dbReference>
<evidence type="ECO:0000256" key="5">
    <source>
        <dbReference type="ARBA" id="ARBA00022605"/>
    </source>
</evidence>
<gene>
    <name evidence="13" type="primary">THR1</name>
    <name evidence="13" type="ORF">HK105_207712</name>
</gene>
<dbReference type="PROSITE" id="PS00627">
    <property type="entry name" value="GHMP_KINASES_ATP"/>
    <property type="match status" value="1"/>
</dbReference>
<comment type="similarity">
    <text evidence="2">Belongs to the GHMP kinase family. Homoserine kinase subfamily.</text>
</comment>
<evidence type="ECO:0000256" key="4">
    <source>
        <dbReference type="ARBA" id="ARBA00017858"/>
    </source>
</evidence>
<dbReference type="InterPro" id="IPR036554">
    <property type="entry name" value="GHMP_kinase_C_sf"/>
</dbReference>
<dbReference type="GO" id="GO:0004413">
    <property type="term" value="F:homoserine kinase activity"/>
    <property type="evidence" value="ECO:0007669"/>
    <property type="project" value="UniProtKB-EC"/>
</dbReference>
<dbReference type="Gene3D" id="3.30.70.890">
    <property type="entry name" value="GHMP kinase, C-terminal domain"/>
    <property type="match status" value="1"/>
</dbReference>
<name>A0ABR4MZX3_9FUNG</name>
<dbReference type="HAMAP" id="MF_00384">
    <property type="entry name" value="Homoser_kinase"/>
    <property type="match status" value="1"/>
</dbReference>
<evidence type="ECO:0000256" key="10">
    <source>
        <dbReference type="ARBA" id="ARBA00022840"/>
    </source>
</evidence>
<comment type="catalytic activity">
    <reaction evidence="11">
        <text>L-homoserine + ATP = O-phospho-L-homoserine + ADP + H(+)</text>
        <dbReference type="Rhea" id="RHEA:13985"/>
        <dbReference type="ChEBI" id="CHEBI:15378"/>
        <dbReference type="ChEBI" id="CHEBI:30616"/>
        <dbReference type="ChEBI" id="CHEBI:57476"/>
        <dbReference type="ChEBI" id="CHEBI:57590"/>
        <dbReference type="ChEBI" id="CHEBI:456216"/>
        <dbReference type="EC" id="2.7.1.39"/>
    </reaction>
    <physiologicalReaction direction="left-to-right" evidence="11">
        <dbReference type="Rhea" id="RHEA:13986"/>
    </physiologicalReaction>
</comment>
<dbReference type="InterPro" id="IPR020568">
    <property type="entry name" value="Ribosomal_Su5_D2-typ_SF"/>
</dbReference>
<keyword evidence="8" id="KW-0547">Nucleotide-binding</keyword>
<dbReference type="Pfam" id="PF00288">
    <property type="entry name" value="GHMP_kinases_N"/>
    <property type="match status" value="1"/>
</dbReference>
<evidence type="ECO:0000259" key="12">
    <source>
        <dbReference type="Pfam" id="PF00288"/>
    </source>
</evidence>
<dbReference type="InterPro" id="IPR000870">
    <property type="entry name" value="Homoserine_kinase"/>
</dbReference>
<dbReference type="PANTHER" id="PTHR20861:SF1">
    <property type="entry name" value="HOMOSERINE KINASE"/>
    <property type="match status" value="1"/>
</dbReference>
<dbReference type="SUPFAM" id="SSF55060">
    <property type="entry name" value="GHMP Kinase, C-terminal domain"/>
    <property type="match status" value="1"/>
</dbReference>
<protein>
    <recommendedName>
        <fullName evidence="4">Homoserine kinase</fullName>
        <ecNumber evidence="3">2.7.1.39</ecNumber>
    </recommendedName>
</protein>
<evidence type="ECO:0000313" key="13">
    <source>
        <dbReference type="EMBL" id="KAL2912825.1"/>
    </source>
</evidence>
<keyword evidence="6 13" id="KW-0808">Transferase</keyword>
<comment type="caution">
    <text evidence="13">The sequence shown here is derived from an EMBL/GenBank/DDBJ whole genome shotgun (WGS) entry which is preliminary data.</text>
</comment>
<accession>A0ABR4MZX3</accession>
<organism evidence="13 14">
    <name type="scientific">Polyrhizophydium stewartii</name>
    <dbReference type="NCBI Taxonomy" id="2732419"/>
    <lineage>
        <taxon>Eukaryota</taxon>
        <taxon>Fungi</taxon>
        <taxon>Fungi incertae sedis</taxon>
        <taxon>Chytridiomycota</taxon>
        <taxon>Chytridiomycota incertae sedis</taxon>
        <taxon>Chytridiomycetes</taxon>
        <taxon>Rhizophydiales</taxon>
        <taxon>Rhizophydiales incertae sedis</taxon>
        <taxon>Polyrhizophydium</taxon>
    </lineage>
</organism>
<dbReference type="EC" id="2.7.1.39" evidence="3"/>
<dbReference type="InterPro" id="IPR014721">
    <property type="entry name" value="Ribsml_uS5_D2-typ_fold_subgr"/>
</dbReference>
<evidence type="ECO:0000313" key="14">
    <source>
        <dbReference type="Proteomes" id="UP001527925"/>
    </source>
</evidence>
<evidence type="ECO:0000256" key="9">
    <source>
        <dbReference type="ARBA" id="ARBA00022777"/>
    </source>
</evidence>
<dbReference type="EMBL" id="JADGIZ020000057">
    <property type="protein sequence ID" value="KAL2912825.1"/>
    <property type="molecule type" value="Genomic_DNA"/>
</dbReference>